<dbReference type="Gene3D" id="3.30.830.10">
    <property type="entry name" value="Metalloenzyme, LuxS/M16 peptidase-like"/>
    <property type="match status" value="3"/>
</dbReference>
<evidence type="ECO:0000313" key="4">
    <source>
        <dbReference type="EMBL" id="NMO19201.1"/>
    </source>
</evidence>
<dbReference type="InterPro" id="IPR007863">
    <property type="entry name" value="Peptidase_M16_C"/>
</dbReference>
<dbReference type="EMBL" id="JABBJJ010000172">
    <property type="protein sequence ID" value="NMO19201.1"/>
    <property type="molecule type" value="Genomic_DNA"/>
</dbReference>
<feature type="domain" description="Peptidase M16 C-terminal" evidence="3">
    <location>
        <begin position="579"/>
        <end position="755"/>
    </location>
</feature>
<gene>
    <name evidence="4" type="ORF">HG543_30675</name>
</gene>
<dbReference type="AlphaFoldDB" id="A0A848LNB9"/>
<evidence type="ECO:0000256" key="1">
    <source>
        <dbReference type="ARBA" id="ARBA00007261"/>
    </source>
</evidence>
<comment type="caution">
    <text evidence="4">The sequence shown here is derived from an EMBL/GenBank/DDBJ whole genome shotgun (WGS) entry which is preliminary data.</text>
</comment>
<keyword evidence="5" id="KW-1185">Reference proteome</keyword>
<accession>A0A848LNB9</accession>
<evidence type="ECO:0000259" key="3">
    <source>
        <dbReference type="Pfam" id="PF05193"/>
    </source>
</evidence>
<name>A0A848LNB9_9BACT</name>
<feature type="domain" description="Peptidase M16 N-terminal" evidence="2">
    <location>
        <begin position="3"/>
        <end position="124"/>
    </location>
</feature>
<dbReference type="PANTHER" id="PTHR11851">
    <property type="entry name" value="METALLOPROTEASE"/>
    <property type="match status" value="1"/>
</dbReference>
<protein>
    <submittedName>
        <fullName evidence="4">Insulinase family protein</fullName>
    </submittedName>
</protein>
<evidence type="ECO:0000259" key="2">
    <source>
        <dbReference type="Pfam" id="PF00675"/>
    </source>
</evidence>
<dbReference type="PANTHER" id="PTHR11851:SF49">
    <property type="entry name" value="MITOCHONDRIAL-PROCESSING PEPTIDASE SUBUNIT ALPHA"/>
    <property type="match status" value="1"/>
</dbReference>
<comment type="similarity">
    <text evidence="1">Belongs to the peptidase M16 family.</text>
</comment>
<dbReference type="RefSeq" id="WP_169348454.1">
    <property type="nucleotide sequence ID" value="NZ_JABBJJ010000172.1"/>
</dbReference>
<dbReference type="Proteomes" id="UP000518300">
    <property type="component" value="Unassembled WGS sequence"/>
</dbReference>
<sequence length="833" mass="90073">GKEGLAHVVEHLAFRSRHGGSPTVWTRLEAAGAGRFNAFTSLDHTVYQTLAPKESLPALLKMEGQRLSAPLAGVSAEVFAVEREVVRSELRQRNETGFIGQVFSWMHAAAYPAEHPYSRPIIGTHDTLTGLSLSDAQRFTRAHYRPDNVTLVIAGDVDLAAVEAVLRESLPESWTGSGLPLAISPRLPAQPVEPPVAPAPKTMPVYEANVATPELYLSWVLPRGFDEASALHDFVNASLTSKLWRSVMTDYDIAGIRSHLVPGTRASLLVVRVALNRGEDPERTATKVLDQVHGVWTQAIHPGALLSSEFSFQSMRRGVVTGMVLESEDLLSRAVRRAELTHFMLDARAYSRSQVALAGLNGSKVTDFAYKWLPRERARVILVRPGQNGVAGAQQAVARTPDAPSPVSSAWLVPAATAALSGPVHTLTLDNGLEVLLVPRPGMPVVRVGAALRGGTAYGAKPGLAAMAELGSFRETWFEGYPEDWGLHPGGSYQTDHLRHGLAGTAGNVGNMLAMLAEQLDTTRINYAVERAFQEQVLPHRKAVDAHPVIRAERALKSALYGTHAYAREASADEIAAVSWQEVQEWLEDVYRPVNTVVVIAGEFDVKEVEALARKYLGGWSRGGREPVAEPPEPPLPPASSRLKTVVTARPGATQGQVDVACRLPRATPEADARYSLMAELMQVDAWNRMRSESGASYGFHADTWLARAGAAHLRVSGLVDAQQVGESVKSIQDAIARFAKEIPTAELEQARSRLLAREAVSFVGSDAWVDALLTARMRGFPADSVARQPANLQAVTAEALRQEFSGCLERLTVGVTADGEQARTELQAVSVP</sequence>
<dbReference type="Pfam" id="PF05193">
    <property type="entry name" value="Peptidase_M16_C"/>
    <property type="match status" value="2"/>
</dbReference>
<reference evidence="4 5" key="1">
    <citation type="submission" date="2020-04" db="EMBL/GenBank/DDBJ databases">
        <title>Draft genome of Pyxidicoccus fallax type strain.</title>
        <authorList>
            <person name="Whitworth D.E."/>
        </authorList>
    </citation>
    <scope>NUCLEOTIDE SEQUENCE [LARGE SCALE GENOMIC DNA]</scope>
    <source>
        <strain evidence="4 5">DSM 14698</strain>
    </source>
</reference>
<dbReference type="SUPFAM" id="SSF63411">
    <property type="entry name" value="LuxS/MPP-like metallohydrolase"/>
    <property type="match status" value="3"/>
</dbReference>
<dbReference type="GO" id="GO:0046872">
    <property type="term" value="F:metal ion binding"/>
    <property type="evidence" value="ECO:0007669"/>
    <property type="project" value="InterPro"/>
</dbReference>
<feature type="domain" description="Peptidase M16 C-terminal" evidence="3">
    <location>
        <begin position="131"/>
        <end position="224"/>
    </location>
</feature>
<dbReference type="Pfam" id="PF00675">
    <property type="entry name" value="Peptidase_M16"/>
    <property type="match status" value="1"/>
</dbReference>
<evidence type="ECO:0000313" key="5">
    <source>
        <dbReference type="Proteomes" id="UP000518300"/>
    </source>
</evidence>
<feature type="non-terminal residue" evidence="4">
    <location>
        <position position="1"/>
    </location>
</feature>
<dbReference type="InterPro" id="IPR050361">
    <property type="entry name" value="MPP/UQCRC_Complex"/>
</dbReference>
<organism evidence="4 5">
    <name type="scientific">Pyxidicoccus fallax</name>
    <dbReference type="NCBI Taxonomy" id="394095"/>
    <lineage>
        <taxon>Bacteria</taxon>
        <taxon>Pseudomonadati</taxon>
        <taxon>Myxococcota</taxon>
        <taxon>Myxococcia</taxon>
        <taxon>Myxococcales</taxon>
        <taxon>Cystobacterineae</taxon>
        <taxon>Myxococcaceae</taxon>
        <taxon>Pyxidicoccus</taxon>
    </lineage>
</organism>
<dbReference type="InterPro" id="IPR011765">
    <property type="entry name" value="Pept_M16_N"/>
</dbReference>
<proteinExistence type="inferred from homology"/>
<dbReference type="InterPro" id="IPR011249">
    <property type="entry name" value="Metalloenz_LuxS/M16"/>
</dbReference>